<sequence length="215" mass="23756">MMEMKNKHHHKNKEGHKDSNSLKDSKDSSSSEVGQVEYLSSPQLAQLAGEDLAPKSSKSSGKDNSDNDLSERGLEKRFSPIAIALIKVIGGQLIAGAAKAGVDVAKAHMDQAHEDFKDFDSARQAFTPEMAKDIYDNKKDPNIKGVACFAKGYCWDNGSRYLGPANIKFKWDIYNTDFDCFEMYPGAVVHSKGKGGYQNLAYYGVCKYTSGEYRC</sequence>
<comment type="caution">
    <text evidence="3">The sequence shown here is derived from an EMBL/GenBank/DDBJ whole genome shotgun (WGS) entry which is preliminary data.</text>
</comment>
<evidence type="ECO:0000259" key="2">
    <source>
        <dbReference type="Pfam" id="PF25411"/>
    </source>
</evidence>
<feature type="domain" description="DUF7888" evidence="2">
    <location>
        <begin position="94"/>
        <end position="210"/>
    </location>
</feature>
<dbReference type="Pfam" id="PF25411">
    <property type="entry name" value="DUF7888"/>
    <property type="match status" value="1"/>
</dbReference>
<dbReference type="AlphaFoldDB" id="A0A8H6VEA2"/>
<feature type="compositionally biased region" description="Basic and acidic residues" evidence="1">
    <location>
        <begin position="60"/>
        <end position="72"/>
    </location>
</feature>
<accession>A0A8H6VEA2</accession>
<feature type="compositionally biased region" description="Basic and acidic residues" evidence="1">
    <location>
        <begin position="15"/>
        <end position="29"/>
    </location>
</feature>
<feature type="compositionally biased region" description="Basic residues" evidence="1">
    <location>
        <begin position="1"/>
        <end position="14"/>
    </location>
</feature>
<reference evidence="3" key="1">
    <citation type="submission" date="2020-04" db="EMBL/GenBank/DDBJ databases">
        <title>Draft genome resource of the tomato pathogen Pseudocercospora fuligena.</title>
        <authorList>
            <person name="Zaccaron A."/>
        </authorList>
    </citation>
    <scope>NUCLEOTIDE SEQUENCE</scope>
    <source>
        <strain evidence="3">PF001</strain>
    </source>
</reference>
<name>A0A8H6VEA2_9PEZI</name>
<evidence type="ECO:0000313" key="4">
    <source>
        <dbReference type="Proteomes" id="UP000660729"/>
    </source>
</evidence>
<proteinExistence type="predicted"/>
<protein>
    <recommendedName>
        <fullName evidence="2">DUF7888 domain-containing protein</fullName>
    </recommendedName>
</protein>
<evidence type="ECO:0000256" key="1">
    <source>
        <dbReference type="SAM" id="MobiDB-lite"/>
    </source>
</evidence>
<dbReference type="PANTHER" id="PTHR40845">
    <property type="match status" value="1"/>
</dbReference>
<gene>
    <name evidence="3" type="ORF">HII31_10425</name>
</gene>
<dbReference type="Proteomes" id="UP000660729">
    <property type="component" value="Unassembled WGS sequence"/>
</dbReference>
<dbReference type="OrthoDB" id="3641472at2759"/>
<keyword evidence="4" id="KW-1185">Reference proteome</keyword>
<dbReference type="EMBL" id="JABCIY010000213">
    <property type="protein sequence ID" value="KAF7188140.1"/>
    <property type="molecule type" value="Genomic_DNA"/>
</dbReference>
<evidence type="ECO:0000313" key="3">
    <source>
        <dbReference type="EMBL" id="KAF7188140.1"/>
    </source>
</evidence>
<dbReference type="PANTHER" id="PTHR40845:SF1">
    <property type="match status" value="1"/>
</dbReference>
<dbReference type="InterPro" id="IPR057210">
    <property type="entry name" value="DUF7888"/>
</dbReference>
<organism evidence="3 4">
    <name type="scientific">Pseudocercospora fuligena</name>
    <dbReference type="NCBI Taxonomy" id="685502"/>
    <lineage>
        <taxon>Eukaryota</taxon>
        <taxon>Fungi</taxon>
        <taxon>Dikarya</taxon>
        <taxon>Ascomycota</taxon>
        <taxon>Pezizomycotina</taxon>
        <taxon>Dothideomycetes</taxon>
        <taxon>Dothideomycetidae</taxon>
        <taxon>Mycosphaerellales</taxon>
        <taxon>Mycosphaerellaceae</taxon>
        <taxon>Pseudocercospora</taxon>
    </lineage>
</organism>
<feature type="region of interest" description="Disordered" evidence="1">
    <location>
        <begin position="1"/>
        <end position="72"/>
    </location>
</feature>